<feature type="region of interest" description="Disordered" evidence="1">
    <location>
        <begin position="36"/>
        <end position="65"/>
    </location>
</feature>
<evidence type="ECO:0000256" key="1">
    <source>
        <dbReference type="SAM" id="MobiDB-lite"/>
    </source>
</evidence>
<accession>A0A9P5WXH5</accession>
<reference evidence="2" key="1">
    <citation type="submission" date="2020-11" db="EMBL/GenBank/DDBJ databases">
        <authorList>
            <consortium name="DOE Joint Genome Institute"/>
            <person name="Ahrendt S."/>
            <person name="Riley R."/>
            <person name="Andreopoulos W."/>
            <person name="Labutti K."/>
            <person name="Pangilinan J."/>
            <person name="Ruiz-Duenas F.J."/>
            <person name="Barrasa J.M."/>
            <person name="Sanchez-Garcia M."/>
            <person name="Camarero S."/>
            <person name="Miyauchi S."/>
            <person name="Serrano A."/>
            <person name="Linde D."/>
            <person name="Babiker R."/>
            <person name="Drula E."/>
            <person name="Ayuso-Fernandez I."/>
            <person name="Pacheco R."/>
            <person name="Padilla G."/>
            <person name="Ferreira P."/>
            <person name="Barriuso J."/>
            <person name="Kellner H."/>
            <person name="Castanera R."/>
            <person name="Alfaro M."/>
            <person name="Ramirez L."/>
            <person name="Pisabarro A.G."/>
            <person name="Kuo A."/>
            <person name="Tritt A."/>
            <person name="Lipzen A."/>
            <person name="He G."/>
            <person name="Yan M."/>
            <person name="Ng V."/>
            <person name="Cullen D."/>
            <person name="Martin F."/>
            <person name="Rosso M.-N."/>
            <person name="Henrissat B."/>
            <person name="Hibbett D."/>
            <person name="Martinez A.T."/>
            <person name="Grigoriev I.V."/>
        </authorList>
    </citation>
    <scope>NUCLEOTIDE SEQUENCE</scope>
    <source>
        <strain evidence="2">MF-IS2</strain>
    </source>
</reference>
<proteinExistence type="predicted"/>
<dbReference type="EMBL" id="MU153726">
    <property type="protein sequence ID" value="KAF9439661.1"/>
    <property type="molecule type" value="Genomic_DNA"/>
</dbReference>
<dbReference type="Proteomes" id="UP000807342">
    <property type="component" value="Unassembled WGS sequence"/>
</dbReference>
<comment type="caution">
    <text evidence="2">The sequence shown here is derived from an EMBL/GenBank/DDBJ whole genome shotgun (WGS) entry which is preliminary data.</text>
</comment>
<protein>
    <submittedName>
        <fullName evidence="2">Uncharacterized protein</fullName>
    </submittedName>
</protein>
<gene>
    <name evidence="2" type="ORF">P691DRAFT_785537</name>
</gene>
<sequence length="199" mass="21905">MCNEKAMMPEFIAAPNSVLVSEQDHGTLGFAISTRTSSLPAQRPDASSKKPEQTLPPPPIITEAQRPMSDHDIFGLHLDQGLHHHNDSWQQILYPSLVPNMATTPICESCHPSLVMAIEIPQGQILFTTDAIPAIQEDSSWDMAADNGHCRGAAEMPGLQSRKADRNVVCVEDDKVLQEEMEEDQHHRVGGGHSEEENI</sequence>
<feature type="non-terminal residue" evidence="2">
    <location>
        <position position="199"/>
    </location>
</feature>
<evidence type="ECO:0000313" key="2">
    <source>
        <dbReference type="EMBL" id="KAF9439661.1"/>
    </source>
</evidence>
<keyword evidence="3" id="KW-1185">Reference proteome</keyword>
<organism evidence="2 3">
    <name type="scientific">Macrolepiota fuliginosa MF-IS2</name>
    <dbReference type="NCBI Taxonomy" id="1400762"/>
    <lineage>
        <taxon>Eukaryota</taxon>
        <taxon>Fungi</taxon>
        <taxon>Dikarya</taxon>
        <taxon>Basidiomycota</taxon>
        <taxon>Agaricomycotina</taxon>
        <taxon>Agaricomycetes</taxon>
        <taxon>Agaricomycetidae</taxon>
        <taxon>Agaricales</taxon>
        <taxon>Agaricineae</taxon>
        <taxon>Agaricaceae</taxon>
        <taxon>Macrolepiota</taxon>
    </lineage>
</organism>
<name>A0A9P5WXH5_9AGAR</name>
<dbReference type="AlphaFoldDB" id="A0A9P5WXH5"/>
<feature type="region of interest" description="Disordered" evidence="1">
    <location>
        <begin position="179"/>
        <end position="199"/>
    </location>
</feature>
<evidence type="ECO:0000313" key="3">
    <source>
        <dbReference type="Proteomes" id="UP000807342"/>
    </source>
</evidence>